<dbReference type="Proteomes" id="UP001066276">
    <property type="component" value="Chromosome 2_1"/>
</dbReference>
<reference evidence="2" key="1">
    <citation type="journal article" date="2022" name="bioRxiv">
        <title>Sequencing and chromosome-scale assembly of the giantPleurodeles waltlgenome.</title>
        <authorList>
            <person name="Brown T."/>
            <person name="Elewa A."/>
            <person name="Iarovenko S."/>
            <person name="Subramanian E."/>
            <person name="Araus A.J."/>
            <person name="Petzold A."/>
            <person name="Susuki M."/>
            <person name="Suzuki K.-i.T."/>
            <person name="Hayashi T."/>
            <person name="Toyoda A."/>
            <person name="Oliveira C."/>
            <person name="Osipova E."/>
            <person name="Leigh N.D."/>
            <person name="Simon A."/>
            <person name="Yun M.H."/>
        </authorList>
    </citation>
    <scope>NUCLEOTIDE SEQUENCE</scope>
    <source>
        <strain evidence="2">20211129_DDA</strain>
        <tissue evidence="2">Liver</tissue>
    </source>
</reference>
<proteinExistence type="predicted"/>
<sequence length="73" mass="8422">MNAEGDTEGDGETYDEDAGKPRDNEQRHNIPGGAWLSQVRAYLIVKILPEWVRVDKRRKKGREEPGRDWEEGN</sequence>
<dbReference type="AlphaFoldDB" id="A0AAV7VLW1"/>
<accession>A0AAV7VLW1</accession>
<protein>
    <submittedName>
        <fullName evidence="2">Uncharacterized protein</fullName>
    </submittedName>
</protein>
<evidence type="ECO:0000256" key="1">
    <source>
        <dbReference type="SAM" id="MobiDB-lite"/>
    </source>
</evidence>
<comment type="caution">
    <text evidence="2">The sequence shown here is derived from an EMBL/GenBank/DDBJ whole genome shotgun (WGS) entry which is preliminary data.</text>
</comment>
<gene>
    <name evidence="2" type="ORF">NDU88_005136</name>
</gene>
<organism evidence="2 3">
    <name type="scientific">Pleurodeles waltl</name>
    <name type="common">Iberian ribbed newt</name>
    <dbReference type="NCBI Taxonomy" id="8319"/>
    <lineage>
        <taxon>Eukaryota</taxon>
        <taxon>Metazoa</taxon>
        <taxon>Chordata</taxon>
        <taxon>Craniata</taxon>
        <taxon>Vertebrata</taxon>
        <taxon>Euteleostomi</taxon>
        <taxon>Amphibia</taxon>
        <taxon>Batrachia</taxon>
        <taxon>Caudata</taxon>
        <taxon>Salamandroidea</taxon>
        <taxon>Salamandridae</taxon>
        <taxon>Pleurodelinae</taxon>
        <taxon>Pleurodeles</taxon>
    </lineage>
</organism>
<keyword evidence="3" id="KW-1185">Reference proteome</keyword>
<feature type="compositionally biased region" description="Basic and acidic residues" evidence="1">
    <location>
        <begin position="17"/>
        <end position="28"/>
    </location>
</feature>
<evidence type="ECO:0000313" key="3">
    <source>
        <dbReference type="Proteomes" id="UP001066276"/>
    </source>
</evidence>
<evidence type="ECO:0000313" key="2">
    <source>
        <dbReference type="EMBL" id="KAJ1201323.1"/>
    </source>
</evidence>
<name>A0AAV7VLW1_PLEWA</name>
<feature type="region of interest" description="Disordered" evidence="1">
    <location>
        <begin position="1"/>
        <end position="33"/>
    </location>
</feature>
<feature type="compositionally biased region" description="Acidic residues" evidence="1">
    <location>
        <begin position="1"/>
        <end position="16"/>
    </location>
</feature>
<dbReference type="EMBL" id="JANPWB010000003">
    <property type="protein sequence ID" value="KAJ1201323.1"/>
    <property type="molecule type" value="Genomic_DNA"/>
</dbReference>